<gene>
    <name evidence="2" type="ORF">CLV51_102706</name>
</gene>
<feature type="coiled-coil region" evidence="1">
    <location>
        <begin position="226"/>
        <end position="260"/>
    </location>
</feature>
<name>A0A2P8HNP7_CHINA</name>
<dbReference type="Proteomes" id="UP000240971">
    <property type="component" value="Unassembled WGS sequence"/>
</dbReference>
<dbReference type="Gene3D" id="1.20.58.820">
    <property type="entry name" value="Uncharacterised protein PF12889, C-terminal DUF3829"/>
    <property type="match status" value="1"/>
</dbReference>
<sequence length="315" mass="34658">MKKSIFCAAVSIALITTSISCNNSSKEGAAAYAEKSASSASQVIEYTNLLVDMSNKSNNYTSRILGNLDIIEKGLKNPTDAFAFSGVIPPMDIPSFNPSKVTVDKPVDALSKADQQFFKEKVAGWQATYKNVGASYKLLQDYLIAQDFKDDKGAKGYALVDSVRNNIQSLYAQKTVLIKKVNEVADASEAVILKDSPLKDYILAMKADMKSVCEFINILEDGGNDYNKISDKAQAAYDAMEKAQAEHAKIDKTNAAKEHNDASFDSFYTSYHDFLLNAKKIMRDAKEKGALTDSNIESLNGNYDTLISRYNAFNR</sequence>
<comment type="caution">
    <text evidence="2">The sequence shown here is derived from an EMBL/GenBank/DDBJ whole genome shotgun (WGS) entry which is preliminary data.</text>
</comment>
<dbReference type="RefSeq" id="WP_106528270.1">
    <property type="nucleotide sequence ID" value="NZ_PYAW01000002.1"/>
</dbReference>
<reference evidence="2 3" key="1">
    <citation type="submission" date="2018-03" db="EMBL/GenBank/DDBJ databases">
        <title>Genomic Encyclopedia of Archaeal and Bacterial Type Strains, Phase II (KMG-II): from individual species to whole genera.</title>
        <authorList>
            <person name="Goeker M."/>
        </authorList>
    </citation>
    <scope>NUCLEOTIDE SEQUENCE [LARGE SCALE GENOMIC DNA]</scope>
    <source>
        <strain evidence="2 3">DSM 24859</strain>
    </source>
</reference>
<evidence type="ECO:0000313" key="2">
    <source>
        <dbReference type="EMBL" id="PSL47846.1"/>
    </source>
</evidence>
<evidence type="ECO:0000313" key="3">
    <source>
        <dbReference type="Proteomes" id="UP000240971"/>
    </source>
</evidence>
<dbReference type="OrthoDB" id="1046005at2"/>
<dbReference type="EMBL" id="PYAW01000002">
    <property type="protein sequence ID" value="PSL47846.1"/>
    <property type="molecule type" value="Genomic_DNA"/>
</dbReference>
<dbReference type="Gene3D" id="1.20.120.930">
    <property type="entry name" value="Uncharacterised protein PF12889, N-terminal DUF3829"/>
    <property type="match status" value="1"/>
</dbReference>
<proteinExistence type="predicted"/>
<dbReference type="PROSITE" id="PS51257">
    <property type="entry name" value="PROKAR_LIPOPROTEIN"/>
    <property type="match status" value="1"/>
</dbReference>
<accession>A0A2P8HNP7</accession>
<organism evidence="2 3">
    <name type="scientific">Chitinophaga niastensis</name>
    <dbReference type="NCBI Taxonomy" id="536980"/>
    <lineage>
        <taxon>Bacteria</taxon>
        <taxon>Pseudomonadati</taxon>
        <taxon>Bacteroidota</taxon>
        <taxon>Chitinophagia</taxon>
        <taxon>Chitinophagales</taxon>
        <taxon>Chitinophagaceae</taxon>
        <taxon>Chitinophaga</taxon>
    </lineage>
</organism>
<keyword evidence="3" id="KW-1185">Reference proteome</keyword>
<dbReference type="AlphaFoldDB" id="A0A2P8HNP7"/>
<keyword evidence="1" id="KW-0175">Coiled coil</keyword>
<evidence type="ECO:0000256" key="1">
    <source>
        <dbReference type="SAM" id="Coils"/>
    </source>
</evidence>
<protein>
    <submittedName>
        <fullName evidence="2">Uncharacterized protein DUF3829</fullName>
    </submittedName>
</protein>